<dbReference type="InterPro" id="IPR046506">
    <property type="entry name" value="DUF6684"/>
</dbReference>
<reference evidence="2 3" key="1">
    <citation type="journal article" date="2022" name="Syst. Appl. Microbiol.">
        <title>Natronocalculus amylovorans gen. nov., sp. nov., and Natranaeroarchaeum aerophilus sp. nov., dominant culturable amylolytic natronoarchaea from hypersaline soda lakes in southwestern Siberia.</title>
        <authorList>
            <person name="Sorokin D.Y."/>
            <person name="Elcheninov A.G."/>
            <person name="Khizhniak T.V."/>
            <person name="Koenen M."/>
            <person name="Bale N.J."/>
            <person name="Damste J.S.S."/>
            <person name="Kublanov I.V."/>
        </authorList>
    </citation>
    <scope>NUCLEOTIDE SEQUENCE [LARGE SCALE GENOMIC DNA]</scope>
    <source>
        <strain evidence="2 3">AArc-St1-1</strain>
    </source>
</reference>
<name>A0AAE3FQA5_9EURY</name>
<evidence type="ECO:0008006" key="4">
    <source>
        <dbReference type="Google" id="ProtNLM"/>
    </source>
</evidence>
<keyword evidence="1" id="KW-0812">Transmembrane</keyword>
<feature type="transmembrane region" description="Helical" evidence="1">
    <location>
        <begin position="46"/>
        <end position="66"/>
    </location>
</feature>
<comment type="caution">
    <text evidence="2">The sequence shown here is derived from an EMBL/GenBank/DDBJ whole genome shotgun (WGS) entry which is preliminary data.</text>
</comment>
<evidence type="ECO:0000313" key="3">
    <source>
        <dbReference type="Proteomes" id="UP001202674"/>
    </source>
</evidence>
<evidence type="ECO:0000256" key="1">
    <source>
        <dbReference type="SAM" id="Phobius"/>
    </source>
</evidence>
<dbReference type="Proteomes" id="UP001202674">
    <property type="component" value="Unassembled WGS sequence"/>
</dbReference>
<protein>
    <recommendedName>
        <fullName evidence="4">Cox cluster protein</fullName>
    </recommendedName>
</protein>
<evidence type="ECO:0000313" key="2">
    <source>
        <dbReference type="EMBL" id="MCL9813201.1"/>
    </source>
</evidence>
<sequence>MSREIFDRDTLLDLTVNFIPLGILAVFIALYVALNPWGWDPLFSTLQFGLITITFVLLAVLTYLSGKAIEGDERRFGGGEH</sequence>
<feature type="transmembrane region" description="Helical" evidence="1">
    <location>
        <begin position="12"/>
        <end position="34"/>
    </location>
</feature>
<gene>
    <name evidence="2" type="ORF">AArcSt11_05985</name>
</gene>
<keyword evidence="1" id="KW-1133">Transmembrane helix</keyword>
<keyword evidence="1" id="KW-0472">Membrane</keyword>
<dbReference type="EMBL" id="JAKRVY010000002">
    <property type="protein sequence ID" value="MCL9813201.1"/>
    <property type="molecule type" value="Genomic_DNA"/>
</dbReference>
<dbReference type="RefSeq" id="WP_250595450.1">
    <property type="nucleotide sequence ID" value="NZ_JAKRVY010000002.1"/>
</dbReference>
<dbReference type="AlphaFoldDB" id="A0AAE3FQA5"/>
<dbReference type="Pfam" id="PF20389">
    <property type="entry name" value="DUF6684"/>
    <property type="match status" value="1"/>
</dbReference>
<accession>A0AAE3FQA5</accession>
<keyword evidence="3" id="KW-1185">Reference proteome</keyword>
<organism evidence="2 3">
    <name type="scientific">Natranaeroarchaeum aerophilus</name>
    <dbReference type="NCBI Taxonomy" id="2917711"/>
    <lineage>
        <taxon>Archaea</taxon>
        <taxon>Methanobacteriati</taxon>
        <taxon>Methanobacteriota</taxon>
        <taxon>Stenosarchaea group</taxon>
        <taxon>Halobacteria</taxon>
        <taxon>Halobacteriales</taxon>
        <taxon>Natronoarchaeaceae</taxon>
        <taxon>Natranaeroarchaeum</taxon>
    </lineage>
</organism>
<proteinExistence type="predicted"/>